<dbReference type="InterPro" id="IPR041581">
    <property type="entry name" value="Glyoxalase_6"/>
</dbReference>
<dbReference type="EMBL" id="CAADFC020000004">
    <property type="protein sequence ID" value="VIO65987.1"/>
    <property type="molecule type" value="Genomic_DNA"/>
</dbReference>
<keyword evidence="3" id="KW-1185">Reference proteome</keyword>
<sequence length="114" mass="12434">MATTDSARARAFYEGVLGLQFVCDDDFAVVYDLAGIELRVQKVRALIPQPHTVLGWAVPDIDAAVRGIAARGGVFERYPRLAQDELGVWPSPSGARIAWLKDPDGNVLSITERP</sequence>
<dbReference type="SUPFAM" id="SSF54593">
    <property type="entry name" value="Glyoxalase/Bleomycin resistance protein/Dihydroxybiphenyl dioxygenase"/>
    <property type="match status" value="1"/>
</dbReference>
<dbReference type="RefSeq" id="WP_210242623.1">
    <property type="nucleotide sequence ID" value="NZ_CAADFC020000004.1"/>
</dbReference>
<reference evidence="2" key="1">
    <citation type="submission" date="2019-02" db="EMBL/GenBank/DDBJ databases">
        <authorList>
            <person name="Pothier F.J."/>
        </authorList>
    </citation>
    <scope>NUCLEOTIDE SEQUENCE</scope>
    <source>
        <strain evidence="2">CI-1B</strain>
    </source>
</reference>
<gene>
    <name evidence="2" type="ORF">CI1B_10980</name>
</gene>
<dbReference type="AlphaFoldDB" id="A0A508SY14"/>
<dbReference type="Proteomes" id="UP000328092">
    <property type="component" value="Unassembled WGS sequence"/>
</dbReference>
<proteinExistence type="predicted"/>
<evidence type="ECO:0000259" key="1">
    <source>
        <dbReference type="PROSITE" id="PS51819"/>
    </source>
</evidence>
<dbReference type="InterPro" id="IPR037523">
    <property type="entry name" value="VOC_core"/>
</dbReference>
<comment type="caution">
    <text evidence="2">The sequence shown here is derived from an EMBL/GenBank/DDBJ whole genome shotgun (WGS) entry which is preliminary data.</text>
</comment>
<accession>A0A508SY14</accession>
<dbReference type="InterPro" id="IPR029068">
    <property type="entry name" value="Glyas_Bleomycin-R_OHBP_Dase"/>
</dbReference>
<feature type="domain" description="VOC" evidence="1">
    <location>
        <begin position="1"/>
        <end position="113"/>
    </location>
</feature>
<dbReference type="PROSITE" id="PS51819">
    <property type="entry name" value="VOC"/>
    <property type="match status" value="1"/>
</dbReference>
<evidence type="ECO:0000313" key="3">
    <source>
        <dbReference type="Proteomes" id="UP000328092"/>
    </source>
</evidence>
<protein>
    <recommendedName>
        <fullName evidence="1">VOC domain-containing protein</fullName>
    </recommendedName>
</protein>
<dbReference type="Pfam" id="PF18029">
    <property type="entry name" value="Glyoxalase_6"/>
    <property type="match status" value="1"/>
</dbReference>
<organism evidence="2 3">
    <name type="scientific">Bradyrhizobium ivorense</name>
    <dbReference type="NCBI Taxonomy" id="2511166"/>
    <lineage>
        <taxon>Bacteria</taxon>
        <taxon>Pseudomonadati</taxon>
        <taxon>Pseudomonadota</taxon>
        <taxon>Alphaproteobacteria</taxon>
        <taxon>Hyphomicrobiales</taxon>
        <taxon>Nitrobacteraceae</taxon>
        <taxon>Bradyrhizobium</taxon>
    </lineage>
</organism>
<evidence type="ECO:0000313" key="2">
    <source>
        <dbReference type="EMBL" id="VIO65987.1"/>
    </source>
</evidence>
<dbReference type="Gene3D" id="3.10.180.10">
    <property type="entry name" value="2,3-Dihydroxybiphenyl 1,2-Dioxygenase, domain 1"/>
    <property type="match status" value="1"/>
</dbReference>
<name>A0A508SY14_9BRAD</name>